<dbReference type="InterPro" id="IPR036640">
    <property type="entry name" value="ABC1_TM_sf"/>
</dbReference>
<dbReference type="GO" id="GO:0006508">
    <property type="term" value="P:proteolysis"/>
    <property type="evidence" value="ECO:0007669"/>
    <property type="project" value="InterPro"/>
</dbReference>
<name>A0AAU8LX14_9BACT</name>
<feature type="transmembrane region" description="Helical" evidence="9">
    <location>
        <begin position="539"/>
        <end position="561"/>
    </location>
</feature>
<dbReference type="PROSITE" id="PS50893">
    <property type="entry name" value="ABC_TRANSPORTER_2"/>
    <property type="match status" value="1"/>
</dbReference>
<feature type="transmembrane region" description="Helical" evidence="9">
    <location>
        <begin position="320"/>
        <end position="342"/>
    </location>
</feature>
<dbReference type="PANTHER" id="PTHR24221:SF654">
    <property type="entry name" value="ATP-BINDING CASSETTE SUB-FAMILY B MEMBER 6"/>
    <property type="match status" value="1"/>
</dbReference>
<organism evidence="13">
    <name type="scientific">Candidatus Electrothrix aestuarii</name>
    <dbReference type="NCBI Taxonomy" id="3062594"/>
    <lineage>
        <taxon>Bacteria</taxon>
        <taxon>Pseudomonadati</taxon>
        <taxon>Thermodesulfobacteriota</taxon>
        <taxon>Desulfobulbia</taxon>
        <taxon>Desulfobulbales</taxon>
        <taxon>Desulfobulbaceae</taxon>
        <taxon>Candidatus Electrothrix</taxon>
    </lineage>
</organism>
<feature type="domain" description="Peptidase C39" evidence="12">
    <location>
        <begin position="19"/>
        <end position="145"/>
    </location>
</feature>
<sequence length="927" mass="103767">MMFRGTFPKRRFLIPEVVQTSSMDCGPASLKSLLAGFDIPVHYGRLREACMTDVDGTSIDTLEEISVALGLDAVQIMVPEDHLLLSEASALPALVVIRQPGGLTHFVVLWRLHKNFVQVMDPSTGRTWWTRKRLLNSLYIHSFPVTEDFARAWVSEDTFIAALQARLNLLDIPSQLIEELVVQALESETWQDVASLDASVRLTDTLVRTKGILAGTEAGKVLREFAESVASCSEDDMYTVVPEKYWCVRKNQEGVFLYGAVLISVCGKKATQEADHAEREGEDAEQSNSFISSEVSAKFQEKERKAGREILGTILEKSRFFPIVLALTVVLSSIGAALEILLLKGVFEITNFSELTYYRTEFLGALIAFFSAMLMLELSGAATALRIGQWLEIRFRVSILQKIPRLGDRYFYSRLTSDMAQRVYDLRGLRGVPDLAVTAFKSIFEIILITAGIIWLNPSEAAIAVSASLFIIGVSLFTQSWLKEQDLRFRSHVGALSRFYLDALLGLVPIRTHRGERSISVEHESMLVKWSQAGMSFHLTSLAAVGMQSLVGTFSAVWILFSYLKGGGEAGGVLLLLYWVMKLPVLGQALAGTFQQYSMHHNRILRLLEMRDSSEEAELWYHEELQTKGSTSSCDTNDAENIKVPSSGETPVGVSLLMNDVEVHGGGHVLLRDINLKVNSGDHVAVVGPSGAGKSSFVGLLLGWHQPASGYVSVNNELLHGDRLSRLRKETAWVDPGVQLWNRSLEENLQYGTYGEMGCSLGELMHLVDLADVTDRLANDLTTRLGENGGLLSGGQGQRVRLGRALLRNNVRLVILDEPFRGLDRKKRREFLQRCRQYWQNATLFFVSHDIDEALGFNRVLVMEQGKIVEDGHPKDLVEDPQSRYHALWQAERNIQQKLHEDHQWRHWVMDKGRLQEKSSSPVTRNF</sequence>
<evidence type="ECO:0000256" key="7">
    <source>
        <dbReference type="ARBA" id="ARBA00023136"/>
    </source>
</evidence>
<dbReference type="SUPFAM" id="SSF52540">
    <property type="entry name" value="P-loop containing nucleoside triphosphate hydrolases"/>
    <property type="match status" value="1"/>
</dbReference>
<dbReference type="AlphaFoldDB" id="A0AAU8LX14"/>
<dbReference type="InterPro" id="IPR039421">
    <property type="entry name" value="Type_1_exporter"/>
</dbReference>
<keyword evidence="3" id="KW-0547">Nucleotide-binding</keyword>
<dbReference type="PROSITE" id="PS50929">
    <property type="entry name" value="ABC_TM1F"/>
    <property type="match status" value="1"/>
</dbReference>
<evidence type="ECO:0000256" key="6">
    <source>
        <dbReference type="ARBA" id="ARBA00022989"/>
    </source>
</evidence>
<dbReference type="Pfam" id="PF00005">
    <property type="entry name" value="ABC_tran"/>
    <property type="match status" value="1"/>
</dbReference>
<keyword evidence="5" id="KW-0653">Protein transport</keyword>
<evidence type="ECO:0000256" key="8">
    <source>
        <dbReference type="ARBA" id="ARBA00043264"/>
    </source>
</evidence>
<evidence type="ECO:0000256" key="3">
    <source>
        <dbReference type="ARBA" id="ARBA00022741"/>
    </source>
</evidence>
<feature type="transmembrane region" description="Helical" evidence="9">
    <location>
        <begin position="462"/>
        <end position="482"/>
    </location>
</feature>
<reference evidence="13" key="1">
    <citation type="journal article" date="2024" name="Syst. Appl. Microbiol.">
        <title>First single-strain enrichments of Electrothrix cable bacteria, description of E. aestuarii sp. nov. and E. rattekaaiensis sp. nov., and proposal of a cable bacteria taxonomy following the rules of the SeqCode.</title>
        <authorList>
            <person name="Plum-Jensen L.E."/>
            <person name="Schramm A."/>
            <person name="Marshall I.P.G."/>
        </authorList>
    </citation>
    <scope>NUCLEOTIDE SEQUENCE</scope>
    <source>
        <strain evidence="13">Rat1</strain>
    </source>
</reference>
<keyword evidence="8" id="KW-0080">Bacteriocin transport</keyword>
<evidence type="ECO:0000256" key="2">
    <source>
        <dbReference type="ARBA" id="ARBA00022692"/>
    </source>
</evidence>
<evidence type="ECO:0000256" key="9">
    <source>
        <dbReference type="SAM" id="Phobius"/>
    </source>
</evidence>
<comment type="subcellular location">
    <subcellularLocation>
        <location evidence="1">Cell membrane</location>
        <topology evidence="1">Multi-pass membrane protein</topology>
    </subcellularLocation>
</comment>
<dbReference type="KEGG" id="eaj:Q3M24_04870"/>
<dbReference type="Pfam" id="PF00664">
    <property type="entry name" value="ABC_membrane"/>
    <property type="match status" value="1"/>
</dbReference>
<dbReference type="GO" id="GO:0043213">
    <property type="term" value="P:bacteriocin transport"/>
    <property type="evidence" value="ECO:0007669"/>
    <property type="project" value="UniProtKB-KW"/>
</dbReference>
<dbReference type="InterPro" id="IPR027417">
    <property type="entry name" value="P-loop_NTPase"/>
</dbReference>
<dbReference type="InterPro" id="IPR003439">
    <property type="entry name" value="ABC_transporter-like_ATP-bd"/>
</dbReference>
<dbReference type="GO" id="GO:0005524">
    <property type="term" value="F:ATP binding"/>
    <property type="evidence" value="ECO:0007669"/>
    <property type="project" value="UniProtKB-KW"/>
</dbReference>
<dbReference type="GO" id="GO:0008233">
    <property type="term" value="F:peptidase activity"/>
    <property type="evidence" value="ECO:0007669"/>
    <property type="project" value="InterPro"/>
</dbReference>
<dbReference type="GO" id="GO:0034040">
    <property type="term" value="F:ATPase-coupled lipid transmembrane transporter activity"/>
    <property type="evidence" value="ECO:0007669"/>
    <property type="project" value="TreeGrafter"/>
</dbReference>
<keyword evidence="7 9" id="KW-0472">Membrane</keyword>
<evidence type="ECO:0000259" key="11">
    <source>
        <dbReference type="PROSITE" id="PS50929"/>
    </source>
</evidence>
<dbReference type="Gene3D" id="1.20.1560.10">
    <property type="entry name" value="ABC transporter type 1, transmembrane domain"/>
    <property type="match status" value="1"/>
</dbReference>
<feature type="transmembrane region" description="Helical" evidence="9">
    <location>
        <begin position="362"/>
        <end position="385"/>
    </location>
</feature>
<evidence type="ECO:0000259" key="12">
    <source>
        <dbReference type="PROSITE" id="PS50990"/>
    </source>
</evidence>
<dbReference type="GO" id="GO:0015031">
    <property type="term" value="P:protein transport"/>
    <property type="evidence" value="ECO:0007669"/>
    <property type="project" value="UniProtKB-KW"/>
</dbReference>
<evidence type="ECO:0000259" key="10">
    <source>
        <dbReference type="PROSITE" id="PS50893"/>
    </source>
</evidence>
<reference evidence="13" key="2">
    <citation type="submission" date="2024-06" db="EMBL/GenBank/DDBJ databases">
        <authorList>
            <person name="Plum-Jensen L.E."/>
            <person name="Schramm A."/>
            <person name="Marshall I.P.G."/>
        </authorList>
    </citation>
    <scope>NUCLEOTIDE SEQUENCE</scope>
    <source>
        <strain evidence="13">Rat1</strain>
    </source>
</reference>
<dbReference type="PROSITE" id="PS50990">
    <property type="entry name" value="PEPTIDASE_C39"/>
    <property type="match status" value="1"/>
</dbReference>
<dbReference type="EMBL" id="CP159373">
    <property type="protein sequence ID" value="XCN74091.1"/>
    <property type="molecule type" value="Genomic_DNA"/>
</dbReference>
<accession>A0AAU8LX14</accession>
<evidence type="ECO:0000256" key="1">
    <source>
        <dbReference type="ARBA" id="ARBA00004651"/>
    </source>
</evidence>
<keyword evidence="4 13" id="KW-0067">ATP-binding</keyword>
<proteinExistence type="predicted"/>
<protein>
    <submittedName>
        <fullName evidence="13">ATP-binding cassette domain-containing protein</fullName>
    </submittedName>
</protein>
<feature type="transmembrane region" description="Helical" evidence="9">
    <location>
        <begin position="573"/>
        <end position="594"/>
    </location>
</feature>
<evidence type="ECO:0000256" key="4">
    <source>
        <dbReference type="ARBA" id="ARBA00022840"/>
    </source>
</evidence>
<dbReference type="GO" id="GO:0005886">
    <property type="term" value="C:plasma membrane"/>
    <property type="evidence" value="ECO:0007669"/>
    <property type="project" value="UniProtKB-SubCell"/>
</dbReference>
<keyword evidence="2 9" id="KW-0812">Transmembrane</keyword>
<feature type="domain" description="ABC transmembrane type-1" evidence="11">
    <location>
        <begin position="323"/>
        <end position="561"/>
    </location>
</feature>
<dbReference type="InterPro" id="IPR003593">
    <property type="entry name" value="AAA+_ATPase"/>
</dbReference>
<feature type="transmembrane region" description="Helical" evidence="9">
    <location>
        <begin position="435"/>
        <end position="456"/>
    </location>
</feature>
<keyword evidence="5" id="KW-0813">Transport</keyword>
<feature type="domain" description="ABC transporter" evidence="10">
    <location>
        <begin position="656"/>
        <end position="890"/>
    </location>
</feature>
<evidence type="ECO:0000256" key="5">
    <source>
        <dbReference type="ARBA" id="ARBA00022927"/>
    </source>
</evidence>
<dbReference type="Gene3D" id="3.90.70.10">
    <property type="entry name" value="Cysteine proteinases"/>
    <property type="match status" value="1"/>
</dbReference>
<dbReference type="Pfam" id="PF03412">
    <property type="entry name" value="Peptidase_C39"/>
    <property type="match status" value="1"/>
</dbReference>
<evidence type="ECO:0000313" key="13">
    <source>
        <dbReference type="EMBL" id="XCN74091.1"/>
    </source>
</evidence>
<dbReference type="Gene3D" id="3.40.50.300">
    <property type="entry name" value="P-loop containing nucleotide triphosphate hydrolases"/>
    <property type="match status" value="1"/>
</dbReference>
<gene>
    <name evidence="13" type="ORF">Q3M24_04870</name>
</gene>
<dbReference type="GO" id="GO:0016887">
    <property type="term" value="F:ATP hydrolysis activity"/>
    <property type="evidence" value="ECO:0007669"/>
    <property type="project" value="InterPro"/>
</dbReference>
<dbReference type="GO" id="GO:0140359">
    <property type="term" value="F:ABC-type transporter activity"/>
    <property type="evidence" value="ECO:0007669"/>
    <property type="project" value="InterPro"/>
</dbReference>
<dbReference type="SMART" id="SM00382">
    <property type="entry name" value="AAA"/>
    <property type="match status" value="1"/>
</dbReference>
<dbReference type="SUPFAM" id="SSF90123">
    <property type="entry name" value="ABC transporter transmembrane region"/>
    <property type="match status" value="1"/>
</dbReference>
<dbReference type="InterPro" id="IPR005074">
    <property type="entry name" value="Peptidase_C39"/>
</dbReference>
<dbReference type="PANTHER" id="PTHR24221">
    <property type="entry name" value="ATP-BINDING CASSETTE SUB-FAMILY B"/>
    <property type="match status" value="1"/>
</dbReference>
<dbReference type="InterPro" id="IPR011527">
    <property type="entry name" value="ABC1_TM_dom"/>
</dbReference>
<keyword evidence="6 9" id="KW-1133">Transmembrane helix</keyword>